<dbReference type="Pfam" id="PF00173">
    <property type="entry name" value="Cyt-b5"/>
    <property type="match status" value="1"/>
</dbReference>
<evidence type="ECO:0000313" key="4">
    <source>
        <dbReference type="EMBL" id="CAF4451360.1"/>
    </source>
</evidence>
<dbReference type="Gene3D" id="3.10.120.10">
    <property type="entry name" value="Cytochrome b5-like heme/steroid binding domain"/>
    <property type="match status" value="1"/>
</dbReference>
<dbReference type="InterPro" id="IPR001199">
    <property type="entry name" value="Cyt_B5-like_heme/steroid-bd"/>
</dbReference>
<proteinExistence type="inferred from homology"/>
<comment type="caution">
    <text evidence="4">The sequence shown here is derived from an EMBL/GenBank/DDBJ whole genome shotgun (WGS) entry which is preliminary data.</text>
</comment>
<dbReference type="PANTHER" id="PTHR10281:SF106">
    <property type="entry name" value="IP06960P-RELATED"/>
    <property type="match status" value="1"/>
</dbReference>
<evidence type="ECO:0000313" key="5">
    <source>
        <dbReference type="Proteomes" id="UP000676336"/>
    </source>
</evidence>
<protein>
    <recommendedName>
        <fullName evidence="2">Cytochrome b5 heme-binding domain-containing protein</fullName>
    </recommendedName>
</protein>
<name>A0A8S2WMV5_9BILA</name>
<feature type="non-terminal residue" evidence="4">
    <location>
        <position position="66"/>
    </location>
</feature>
<dbReference type="EMBL" id="CAJOBI010069013">
    <property type="protein sequence ID" value="CAF4449391.1"/>
    <property type="molecule type" value="Genomic_DNA"/>
</dbReference>
<feature type="non-terminal residue" evidence="4">
    <location>
        <position position="1"/>
    </location>
</feature>
<dbReference type="Proteomes" id="UP000676336">
    <property type="component" value="Unassembled WGS sequence"/>
</dbReference>
<feature type="domain" description="Cytochrome b5 heme-binding" evidence="2">
    <location>
        <begin position="1"/>
        <end position="65"/>
    </location>
</feature>
<dbReference type="PANTHER" id="PTHR10281">
    <property type="entry name" value="MEMBRANE-ASSOCIATED PROGESTERONE RECEPTOR COMPONENT-RELATED"/>
    <property type="match status" value="1"/>
</dbReference>
<dbReference type="GO" id="GO:0005783">
    <property type="term" value="C:endoplasmic reticulum"/>
    <property type="evidence" value="ECO:0007669"/>
    <property type="project" value="TreeGrafter"/>
</dbReference>
<sequence length="66" mass="7388">ELRKYNGTDSNGRILTVIYGDIFDVSRRSDLYGPGGSYSLFAGRDATRALSKMQLTQSLFADEYDD</sequence>
<dbReference type="EMBL" id="CAJOBI010069479">
    <property type="protein sequence ID" value="CAF4451360.1"/>
    <property type="molecule type" value="Genomic_DNA"/>
</dbReference>
<dbReference type="SMART" id="SM01117">
    <property type="entry name" value="Cyt-b5"/>
    <property type="match status" value="1"/>
</dbReference>
<reference evidence="4" key="1">
    <citation type="submission" date="2021-02" db="EMBL/GenBank/DDBJ databases">
        <authorList>
            <person name="Nowell W R."/>
        </authorList>
    </citation>
    <scope>NUCLEOTIDE SEQUENCE</scope>
</reference>
<dbReference type="InterPro" id="IPR050577">
    <property type="entry name" value="MAPR/NEUFC/NENF-like"/>
</dbReference>
<dbReference type="SUPFAM" id="SSF55856">
    <property type="entry name" value="Cytochrome b5-like heme/steroid binding domain"/>
    <property type="match status" value="1"/>
</dbReference>
<evidence type="ECO:0000313" key="3">
    <source>
        <dbReference type="EMBL" id="CAF4449391.1"/>
    </source>
</evidence>
<evidence type="ECO:0000256" key="1">
    <source>
        <dbReference type="ARBA" id="ARBA00038357"/>
    </source>
</evidence>
<organism evidence="4 5">
    <name type="scientific">Rotaria magnacalcarata</name>
    <dbReference type="NCBI Taxonomy" id="392030"/>
    <lineage>
        <taxon>Eukaryota</taxon>
        <taxon>Metazoa</taxon>
        <taxon>Spiralia</taxon>
        <taxon>Gnathifera</taxon>
        <taxon>Rotifera</taxon>
        <taxon>Eurotatoria</taxon>
        <taxon>Bdelloidea</taxon>
        <taxon>Philodinida</taxon>
        <taxon>Philodinidae</taxon>
        <taxon>Rotaria</taxon>
    </lineage>
</organism>
<gene>
    <name evidence="3" type="ORF">SMN809_LOCUS32642</name>
    <name evidence="4" type="ORF">SMN809_LOCUS32732</name>
</gene>
<accession>A0A8S2WMV5</accession>
<comment type="similarity">
    <text evidence="1">Belongs to the cytochrome b5 family. MAPR subfamily.</text>
</comment>
<dbReference type="InterPro" id="IPR036400">
    <property type="entry name" value="Cyt_B5-like_heme/steroid_sf"/>
</dbReference>
<dbReference type="AlphaFoldDB" id="A0A8S2WMV5"/>
<evidence type="ECO:0000259" key="2">
    <source>
        <dbReference type="SMART" id="SM01117"/>
    </source>
</evidence>
<dbReference type="GO" id="GO:0016020">
    <property type="term" value="C:membrane"/>
    <property type="evidence" value="ECO:0007669"/>
    <property type="project" value="TreeGrafter"/>
</dbReference>